<evidence type="ECO:0000256" key="2">
    <source>
        <dbReference type="ARBA" id="ARBA00007533"/>
    </source>
</evidence>
<dbReference type="GO" id="GO:0019856">
    <property type="term" value="P:pyrimidine nucleobase biosynthetic process"/>
    <property type="evidence" value="ECO:0007669"/>
    <property type="project" value="TreeGrafter"/>
</dbReference>
<reference evidence="11 12" key="1">
    <citation type="journal article" date="2015" name="Environ. Microbiol.">
        <title>Methane oxidation coupled to nitrate reduction under hypoxia by the Gammaproteobacterium Methylomonas denitrificans, sp. nov. type strain FJG1.</title>
        <authorList>
            <person name="Kits K.D."/>
            <person name="Klotz M.G."/>
            <person name="Stein L.Y."/>
        </authorList>
    </citation>
    <scope>NUCLEOTIDE SEQUENCE [LARGE SCALE GENOMIC DNA]</scope>
    <source>
        <strain evidence="11 12">FJG1</strain>
    </source>
</reference>
<comment type="pathway">
    <text evidence="1">Pyrimidine metabolism; CTP biosynthesis via de novo pathway; CTP from UDP: step 2/2.</text>
</comment>
<keyword evidence="8" id="KW-0665">Pyrimidine biosynthesis</keyword>
<evidence type="ECO:0000256" key="9">
    <source>
        <dbReference type="ARBA" id="ARBA00047781"/>
    </source>
</evidence>
<dbReference type="GO" id="GO:0003883">
    <property type="term" value="F:CTP synthase activity"/>
    <property type="evidence" value="ECO:0007669"/>
    <property type="project" value="UniProtKB-EC"/>
</dbReference>
<dbReference type="AlphaFoldDB" id="A0A140E5W0"/>
<evidence type="ECO:0000313" key="11">
    <source>
        <dbReference type="EMBL" id="AMK78784.1"/>
    </source>
</evidence>
<sequence>MTKSIALLGEYTPTFPPHLSTNAAIEHVRAASGLDISADWVSTADIDHALFEHYAGIWVAPGSPYKNMDKTLAAIRHARESNIPCFGTCGGFQHMILEYARNVLGFKDAQHAEYDPYASTLFITQLACSLAGRALPLTFEADSRVAEIYGALTATEQYYCNFGINPEFIEILKQGPLRITGADAEGDIRVIEWPGHPFFIGTLFVPQARSTPEQPHPLVSAFLRAVANL</sequence>
<keyword evidence="6" id="KW-0067">ATP-binding</keyword>
<dbReference type="GO" id="GO:0005524">
    <property type="term" value="F:ATP binding"/>
    <property type="evidence" value="ECO:0007669"/>
    <property type="project" value="UniProtKB-KW"/>
</dbReference>
<dbReference type="EMBL" id="CP014476">
    <property type="protein sequence ID" value="AMK78784.1"/>
    <property type="molecule type" value="Genomic_DNA"/>
</dbReference>
<organism evidence="11 12">
    <name type="scientific">Methylomonas denitrificans</name>
    <dbReference type="NCBI Taxonomy" id="1538553"/>
    <lineage>
        <taxon>Bacteria</taxon>
        <taxon>Pseudomonadati</taxon>
        <taxon>Pseudomonadota</taxon>
        <taxon>Gammaproteobacteria</taxon>
        <taxon>Methylococcales</taxon>
        <taxon>Methylococcaceae</taxon>
        <taxon>Methylomonas</taxon>
    </lineage>
</organism>
<evidence type="ECO:0000256" key="8">
    <source>
        <dbReference type="ARBA" id="ARBA00022975"/>
    </source>
</evidence>
<dbReference type="PANTHER" id="PTHR11550">
    <property type="entry name" value="CTP SYNTHASE"/>
    <property type="match status" value="1"/>
</dbReference>
<gene>
    <name evidence="11" type="ORF">JT25_020205</name>
</gene>
<protein>
    <recommendedName>
        <fullName evidence="3">CTP synthase (glutamine hydrolyzing)</fullName>
        <ecNumber evidence="3">6.3.4.2</ecNumber>
    </recommendedName>
</protein>
<proteinExistence type="inferred from homology"/>
<evidence type="ECO:0000256" key="6">
    <source>
        <dbReference type="ARBA" id="ARBA00022840"/>
    </source>
</evidence>
<evidence type="ECO:0000256" key="3">
    <source>
        <dbReference type="ARBA" id="ARBA00012291"/>
    </source>
</evidence>
<evidence type="ECO:0000256" key="5">
    <source>
        <dbReference type="ARBA" id="ARBA00022741"/>
    </source>
</evidence>
<dbReference type="Pfam" id="PF00117">
    <property type="entry name" value="GATase"/>
    <property type="match status" value="1"/>
</dbReference>
<feature type="domain" description="Glutamine amidotransferase" evidence="10">
    <location>
        <begin position="22"/>
        <end position="223"/>
    </location>
</feature>
<evidence type="ECO:0000313" key="12">
    <source>
        <dbReference type="Proteomes" id="UP000030512"/>
    </source>
</evidence>
<keyword evidence="5" id="KW-0547">Nucleotide-binding</keyword>
<name>A0A140E5W0_9GAMM</name>
<dbReference type="PANTHER" id="PTHR11550:SF0">
    <property type="entry name" value="CTP SYNTHASE-RELATED"/>
    <property type="match status" value="1"/>
</dbReference>
<dbReference type="RefSeq" id="WP_036273929.1">
    <property type="nucleotide sequence ID" value="NZ_CP014476.1"/>
</dbReference>
<keyword evidence="7" id="KW-0315">Glutamine amidotransferase</keyword>
<evidence type="ECO:0000256" key="4">
    <source>
        <dbReference type="ARBA" id="ARBA00022598"/>
    </source>
</evidence>
<dbReference type="GO" id="GO:0044210">
    <property type="term" value="P:'de novo' CTP biosynthetic process"/>
    <property type="evidence" value="ECO:0007669"/>
    <property type="project" value="UniProtKB-UniPathway"/>
</dbReference>
<dbReference type="GO" id="GO:0005829">
    <property type="term" value="C:cytosol"/>
    <property type="evidence" value="ECO:0007669"/>
    <property type="project" value="TreeGrafter"/>
</dbReference>
<dbReference type="NCBIfam" id="NF004836">
    <property type="entry name" value="PRK06186.1"/>
    <property type="match status" value="1"/>
</dbReference>
<evidence type="ECO:0000259" key="10">
    <source>
        <dbReference type="Pfam" id="PF00117"/>
    </source>
</evidence>
<dbReference type="InterPro" id="IPR004468">
    <property type="entry name" value="CTP_synthase"/>
</dbReference>
<dbReference type="Gene3D" id="3.40.50.880">
    <property type="match status" value="1"/>
</dbReference>
<comment type="similarity">
    <text evidence="2">Belongs to the CTP synthase family.</text>
</comment>
<comment type="catalytic activity">
    <reaction evidence="9">
        <text>UTP + L-glutamine + ATP + H2O = CTP + L-glutamate + ADP + phosphate + 2 H(+)</text>
        <dbReference type="Rhea" id="RHEA:26426"/>
        <dbReference type="ChEBI" id="CHEBI:15377"/>
        <dbReference type="ChEBI" id="CHEBI:15378"/>
        <dbReference type="ChEBI" id="CHEBI:29985"/>
        <dbReference type="ChEBI" id="CHEBI:30616"/>
        <dbReference type="ChEBI" id="CHEBI:37563"/>
        <dbReference type="ChEBI" id="CHEBI:43474"/>
        <dbReference type="ChEBI" id="CHEBI:46398"/>
        <dbReference type="ChEBI" id="CHEBI:58359"/>
        <dbReference type="ChEBI" id="CHEBI:456216"/>
        <dbReference type="EC" id="6.3.4.2"/>
    </reaction>
</comment>
<dbReference type="InterPro" id="IPR017926">
    <property type="entry name" value="GATASE"/>
</dbReference>
<dbReference type="InterPro" id="IPR029062">
    <property type="entry name" value="Class_I_gatase-like"/>
</dbReference>
<dbReference type="Proteomes" id="UP000030512">
    <property type="component" value="Chromosome"/>
</dbReference>
<dbReference type="KEGG" id="mdn:JT25_020205"/>
<keyword evidence="12" id="KW-1185">Reference proteome</keyword>
<evidence type="ECO:0000256" key="1">
    <source>
        <dbReference type="ARBA" id="ARBA00005171"/>
    </source>
</evidence>
<dbReference type="GO" id="GO:0042802">
    <property type="term" value="F:identical protein binding"/>
    <property type="evidence" value="ECO:0007669"/>
    <property type="project" value="TreeGrafter"/>
</dbReference>
<keyword evidence="4" id="KW-0436">Ligase</keyword>
<evidence type="ECO:0000256" key="7">
    <source>
        <dbReference type="ARBA" id="ARBA00022962"/>
    </source>
</evidence>
<accession>A0A140E5W0</accession>
<dbReference type="STRING" id="1538553.JT25_020205"/>
<dbReference type="SUPFAM" id="SSF52317">
    <property type="entry name" value="Class I glutamine amidotransferase-like"/>
    <property type="match status" value="1"/>
</dbReference>
<dbReference type="OrthoDB" id="3286005at2"/>
<dbReference type="UniPathway" id="UPA00159">
    <property type="reaction ID" value="UER00277"/>
</dbReference>
<dbReference type="EC" id="6.3.4.2" evidence="3"/>